<protein>
    <submittedName>
        <fullName evidence="2">Uncharacterized protein</fullName>
    </submittedName>
</protein>
<reference evidence="2 3" key="2">
    <citation type="submission" date="2024-10" db="EMBL/GenBank/DDBJ databases">
        <authorList>
            <person name="Ryan C."/>
        </authorList>
    </citation>
    <scope>NUCLEOTIDE SEQUENCE [LARGE SCALE GENOMIC DNA]</scope>
</reference>
<evidence type="ECO:0000256" key="1">
    <source>
        <dbReference type="SAM" id="MobiDB-lite"/>
    </source>
</evidence>
<sequence length="159" mass="16841">MLLSSYIPMSLIKPWPQETTGGPPSPPPRRLNPATGDGADDGVACTAMCLAFPRFSKKKRPSVKPTRKSARKAWWPWSPPLATFSGDAAAAKTLTPQDDDDGDGSASFKHWGQPESRSQQSSSRVAPRASSSSSTSFSFPSSPASASSFMSTPKLGPGR</sequence>
<feature type="compositionally biased region" description="Low complexity" evidence="1">
    <location>
        <begin position="113"/>
        <end position="151"/>
    </location>
</feature>
<feature type="region of interest" description="Disordered" evidence="1">
    <location>
        <begin position="57"/>
        <end position="159"/>
    </location>
</feature>
<feature type="compositionally biased region" description="Basic residues" evidence="1">
    <location>
        <begin position="57"/>
        <end position="71"/>
    </location>
</feature>
<dbReference type="Proteomes" id="UP001497457">
    <property type="component" value="Chromosome 20rd"/>
</dbReference>
<reference evidence="3" key="1">
    <citation type="submission" date="2024-06" db="EMBL/GenBank/DDBJ databases">
        <authorList>
            <person name="Ryan C."/>
        </authorList>
    </citation>
    <scope>NUCLEOTIDE SEQUENCE [LARGE SCALE GENOMIC DNA]</scope>
</reference>
<feature type="region of interest" description="Disordered" evidence="1">
    <location>
        <begin position="1"/>
        <end position="42"/>
    </location>
</feature>
<keyword evidence="3" id="KW-1185">Reference proteome</keyword>
<organism evidence="2 3">
    <name type="scientific">Urochloa decumbens</name>
    <dbReference type="NCBI Taxonomy" id="240449"/>
    <lineage>
        <taxon>Eukaryota</taxon>
        <taxon>Viridiplantae</taxon>
        <taxon>Streptophyta</taxon>
        <taxon>Embryophyta</taxon>
        <taxon>Tracheophyta</taxon>
        <taxon>Spermatophyta</taxon>
        <taxon>Magnoliopsida</taxon>
        <taxon>Liliopsida</taxon>
        <taxon>Poales</taxon>
        <taxon>Poaceae</taxon>
        <taxon>PACMAD clade</taxon>
        <taxon>Panicoideae</taxon>
        <taxon>Panicodae</taxon>
        <taxon>Paniceae</taxon>
        <taxon>Melinidinae</taxon>
        <taxon>Urochloa</taxon>
    </lineage>
</organism>
<dbReference type="EMBL" id="OZ075130">
    <property type="protein sequence ID" value="CAL4973606.1"/>
    <property type="molecule type" value="Genomic_DNA"/>
</dbReference>
<dbReference type="AlphaFoldDB" id="A0ABC9A5G1"/>
<gene>
    <name evidence="2" type="ORF">URODEC1_LOCUS52006</name>
</gene>
<proteinExistence type="predicted"/>
<evidence type="ECO:0000313" key="2">
    <source>
        <dbReference type="EMBL" id="CAL4973606.1"/>
    </source>
</evidence>
<evidence type="ECO:0000313" key="3">
    <source>
        <dbReference type="Proteomes" id="UP001497457"/>
    </source>
</evidence>
<accession>A0ABC9A5G1</accession>
<name>A0ABC9A5G1_9POAL</name>